<sequence>MIPDTPGSGVAGLLSAPRDRLERTAAAFSALESRWLLAAIAPVVLTAAVITAGYVASGGEDPGFPPQFATFVYGVSNVVVLGVLYARFPERVWRASALFRRPSKRELAAGVLATAAGVAVGWPLTTLLADAAGIARYTVPSVVAPFGFSPVGILALFFGSVVVAPVAEEILFRGLFLGVVLDRGYGPYAAAASSLAVFAALHAFTAGAAGVVNALLLGALLTWLRFRFDNLAGAWLLHALNNLLEFLVAISVFPSLYAL</sequence>
<feature type="transmembrane region" description="Helical" evidence="1">
    <location>
        <begin position="35"/>
        <end position="56"/>
    </location>
</feature>
<dbReference type="EC" id="3.4.-.-" evidence="3"/>
<organism evidence="3 4">
    <name type="scientific">Halorussus aquaticus</name>
    <dbReference type="NCBI Taxonomy" id="2953748"/>
    <lineage>
        <taxon>Archaea</taxon>
        <taxon>Methanobacteriati</taxon>
        <taxon>Methanobacteriota</taxon>
        <taxon>Stenosarchaea group</taxon>
        <taxon>Halobacteria</taxon>
        <taxon>Halobacteriales</taxon>
        <taxon>Haladaptataceae</taxon>
        <taxon>Halorussus</taxon>
    </lineage>
</organism>
<dbReference type="Proteomes" id="UP001595945">
    <property type="component" value="Unassembled WGS sequence"/>
</dbReference>
<evidence type="ECO:0000313" key="4">
    <source>
        <dbReference type="Proteomes" id="UP001595945"/>
    </source>
</evidence>
<keyword evidence="1" id="KW-0812">Transmembrane</keyword>
<name>A0ABD5Q3J9_9EURY</name>
<protein>
    <submittedName>
        <fullName evidence="3">CPBP family intramembrane glutamic endopeptidase</fullName>
        <ecNumber evidence="3">3.4.-.-</ecNumber>
    </submittedName>
</protein>
<feature type="transmembrane region" description="Helical" evidence="1">
    <location>
        <begin position="170"/>
        <end position="190"/>
    </location>
</feature>
<dbReference type="AlphaFoldDB" id="A0ABD5Q3J9"/>
<dbReference type="GO" id="GO:0080120">
    <property type="term" value="P:CAAX-box protein maturation"/>
    <property type="evidence" value="ECO:0007669"/>
    <property type="project" value="UniProtKB-ARBA"/>
</dbReference>
<dbReference type="InterPro" id="IPR052710">
    <property type="entry name" value="CAAX_protease"/>
</dbReference>
<evidence type="ECO:0000313" key="3">
    <source>
        <dbReference type="EMBL" id="MFC4825208.1"/>
    </source>
</evidence>
<keyword evidence="3" id="KW-0378">Hydrolase</keyword>
<reference evidence="3 4" key="1">
    <citation type="journal article" date="2019" name="Int. J. Syst. Evol. Microbiol.">
        <title>The Global Catalogue of Microorganisms (GCM) 10K type strain sequencing project: providing services to taxonomists for standard genome sequencing and annotation.</title>
        <authorList>
            <consortium name="The Broad Institute Genomics Platform"/>
            <consortium name="The Broad Institute Genome Sequencing Center for Infectious Disease"/>
            <person name="Wu L."/>
            <person name="Ma J."/>
        </authorList>
    </citation>
    <scope>NUCLEOTIDE SEQUENCE [LARGE SCALE GENOMIC DNA]</scope>
    <source>
        <strain evidence="3 4">XZYJ18</strain>
    </source>
</reference>
<feature type="transmembrane region" description="Helical" evidence="1">
    <location>
        <begin position="107"/>
        <end position="129"/>
    </location>
</feature>
<feature type="domain" description="CAAX prenyl protease 2/Lysostaphin resistance protein A-like" evidence="2">
    <location>
        <begin position="152"/>
        <end position="244"/>
    </location>
</feature>
<feature type="transmembrane region" description="Helical" evidence="1">
    <location>
        <begin position="68"/>
        <end position="86"/>
    </location>
</feature>
<gene>
    <name evidence="3" type="ORF">ACFO9K_13170</name>
</gene>
<accession>A0ABD5Q3J9</accession>
<evidence type="ECO:0000259" key="2">
    <source>
        <dbReference type="Pfam" id="PF02517"/>
    </source>
</evidence>
<dbReference type="InterPro" id="IPR003675">
    <property type="entry name" value="Rce1/LyrA-like_dom"/>
</dbReference>
<feature type="transmembrane region" description="Helical" evidence="1">
    <location>
        <begin position="141"/>
        <end position="163"/>
    </location>
</feature>
<dbReference type="Pfam" id="PF02517">
    <property type="entry name" value="Rce1-like"/>
    <property type="match status" value="1"/>
</dbReference>
<dbReference type="RefSeq" id="WP_254269097.1">
    <property type="nucleotide sequence ID" value="NZ_CP100400.1"/>
</dbReference>
<feature type="transmembrane region" description="Helical" evidence="1">
    <location>
        <begin position="235"/>
        <end position="257"/>
    </location>
</feature>
<dbReference type="GO" id="GO:0004175">
    <property type="term" value="F:endopeptidase activity"/>
    <property type="evidence" value="ECO:0007669"/>
    <property type="project" value="UniProtKB-ARBA"/>
</dbReference>
<keyword evidence="1" id="KW-1133">Transmembrane helix</keyword>
<keyword evidence="1" id="KW-0472">Membrane</keyword>
<dbReference type="PANTHER" id="PTHR36435">
    <property type="entry name" value="SLR1288 PROTEIN"/>
    <property type="match status" value="1"/>
</dbReference>
<proteinExistence type="predicted"/>
<comment type="caution">
    <text evidence="3">The sequence shown here is derived from an EMBL/GenBank/DDBJ whole genome shotgun (WGS) entry which is preliminary data.</text>
</comment>
<dbReference type="EMBL" id="JBHSHT010000002">
    <property type="protein sequence ID" value="MFC4825208.1"/>
    <property type="molecule type" value="Genomic_DNA"/>
</dbReference>
<dbReference type="GeneID" id="73044080"/>
<dbReference type="PANTHER" id="PTHR36435:SF1">
    <property type="entry name" value="CAAX AMINO TERMINAL PROTEASE FAMILY PROTEIN"/>
    <property type="match status" value="1"/>
</dbReference>
<feature type="transmembrane region" description="Helical" evidence="1">
    <location>
        <begin position="196"/>
        <end position="223"/>
    </location>
</feature>
<keyword evidence="4" id="KW-1185">Reference proteome</keyword>
<evidence type="ECO:0000256" key="1">
    <source>
        <dbReference type="SAM" id="Phobius"/>
    </source>
</evidence>